<organism evidence="3 4">
    <name type="scientific">Cimex lectularius</name>
    <name type="common">Bed bug</name>
    <name type="synonym">Acanthia lectularia</name>
    <dbReference type="NCBI Taxonomy" id="79782"/>
    <lineage>
        <taxon>Eukaryota</taxon>
        <taxon>Metazoa</taxon>
        <taxon>Ecdysozoa</taxon>
        <taxon>Arthropoda</taxon>
        <taxon>Hexapoda</taxon>
        <taxon>Insecta</taxon>
        <taxon>Pterygota</taxon>
        <taxon>Neoptera</taxon>
        <taxon>Paraneoptera</taxon>
        <taxon>Hemiptera</taxon>
        <taxon>Heteroptera</taxon>
        <taxon>Panheteroptera</taxon>
        <taxon>Cimicomorpha</taxon>
        <taxon>Cimicidae</taxon>
        <taxon>Cimex</taxon>
    </lineage>
</organism>
<protein>
    <submittedName>
        <fullName evidence="3">Uncharacterized protein</fullName>
    </submittedName>
</protein>
<keyword evidence="4" id="KW-1185">Reference proteome</keyword>
<dbReference type="PANTHER" id="PTHR23159:SF31">
    <property type="entry name" value="CENTROSOME-ASSOCIATED PROTEIN CEP250 ISOFORM X1"/>
    <property type="match status" value="1"/>
</dbReference>
<feature type="region of interest" description="Disordered" evidence="2">
    <location>
        <begin position="829"/>
        <end position="867"/>
    </location>
</feature>
<feature type="compositionally biased region" description="Basic and acidic residues" evidence="2">
    <location>
        <begin position="938"/>
        <end position="947"/>
    </location>
</feature>
<feature type="region of interest" description="Disordered" evidence="2">
    <location>
        <begin position="1137"/>
        <end position="1159"/>
    </location>
</feature>
<accession>A0A8I6TBK0</accession>
<feature type="compositionally biased region" description="Basic and acidic residues" evidence="2">
    <location>
        <begin position="1146"/>
        <end position="1157"/>
    </location>
</feature>
<proteinExistence type="predicted"/>
<dbReference type="PANTHER" id="PTHR23159">
    <property type="entry name" value="CENTROSOMAL PROTEIN 2"/>
    <property type="match status" value="1"/>
</dbReference>
<keyword evidence="1" id="KW-0175">Coiled coil</keyword>
<feature type="coiled-coil region" evidence="1">
    <location>
        <begin position="1478"/>
        <end position="1698"/>
    </location>
</feature>
<evidence type="ECO:0000313" key="4">
    <source>
        <dbReference type="Proteomes" id="UP000494040"/>
    </source>
</evidence>
<dbReference type="RefSeq" id="XP_014241037.2">
    <property type="nucleotide sequence ID" value="XM_014385551.2"/>
</dbReference>
<feature type="region of interest" description="Disordered" evidence="2">
    <location>
        <begin position="228"/>
        <end position="251"/>
    </location>
</feature>
<feature type="coiled-coil region" evidence="1">
    <location>
        <begin position="1366"/>
        <end position="1421"/>
    </location>
</feature>
<dbReference type="OMA" id="MNCISEV"/>
<evidence type="ECO:0000256" key="1">
    <source>
        <dbReference type="SAM" id="Coils"/>
    </source>
</evidence>
<feature type="region of interest" description="Disordered" evidence="2">
    <location>
        <begin position="912"/>
        <end position="947"/>
    </location>
</feature>
<feature type="coiled-coil region" evidence="1">
    <location>
        <begin position="492"/>
        <end position="812"/>
    </location>
</feature>
<evidence type="ECO:0000313" key="3">
    <source>
        <dbReference type="EnsemblMetazoa" id="XP_014241037.2"/>
    </source>
</evidence>
<feature type="compositionally biased region" description="Acidic residues" evidence="2">
    <location>
        <begin position="834"/>
        <end position="845"/>
    </location>
</feature>
<feature type="compositionally biased region" description="Basic and acidic residues" evidence="2">
    <location>
        <begin position="914"/>
        <end position="924"/>
    </location>
</feature>
<sequence>MKDFGEEISRLHTVEEDIKELKCKMEPFTCGGVKRKENADVAGARISEGLDTFDQIQLLFEDLRKVKVKIEDHLLTASDAPFSKNTNEIKHKLEEIRAEYTSILSNVERSHKEVKSLKDNLESFDNNDKPETALEDSTYDPNIRNLNLKNINNETKINQPNKSTLVYQLKTETTHPIGGLIKPEELGLTVNNSRIKLHKTRSEVTEETTTTRRTNSEYQTETVYKANKAYNKSEEQETTYERSPSDSGHNVNFEAEYKDKKHHSLEEDLISIKSDLSPPVSDRAPSPKQWKEAKPYSKSRLKNGRIKGMKHGFKPLVVNRISPTEQKYKNSHSAPSMAHTTSNQRAGMHHKTTSKTKIFSEDFYSNDDVEYDNRMYDVDKPSSNPVLQKRGVGPVKHSLMKVTQSRQDNKSIMSIVTNDDARTSKMNLALKGSSTPDTIKKKMDLKEKEIQSLKDALKAAEKSNYKEADRLRSAKLSDVDISEKLLHKSYECDELLEENIKLRKAIDQMGIEIRDLELANLQLKNAKGSLEILKEKNAEENSELLNRVQILQEELDKCREISDLKEQLSDELARVMMELNECKDINKEQKNKLNSLKKDKDCKISDFEKKIESLKAENQENKSKRKELEDKNKLLEKKSDELKKSYEKKLAEQTDRLKMAEARALKLEEKVPSFDVQREIDDLKRTNKFLNDDLVRLKEQNTSLQYEKVEISKQKERCEKVLNTIANENDSLKSERMLNDCACRDLENELALLKSEKMRLDHIVNTTNERMMEMNENKNQLINRLTEVEQQKANLLQDMDLANQEVLRLREENYQLDLKYQQISLESRDKCSTNDDDSNDVEQFDEPSAHSATGASKPCCPPANNTAASQNVRGYEFSINSGIRRSKVHGQIQNKSAVESSTQVFAIAIPTTEGDGRSKGECKKRLPQRKKSVQHPTPIDKHPEHKNSSDLCIFHARMPRGKFADDEFKELKVKLARTVSHFNALQKENHCHNRPSKTKDLELLTGQVILQQLRLLFEDLRKIKGEIENNFFNTVHGDIGGVNGARHKLERVKEEYLKLLFDVEEGRRAIGVLRNNMNCISEVSSGKLSKEYNSPDENGVTWIREKSKSEEEIRHPCSPSEKSTYVYHCNTAVGGRGKNVGKAKGKKEASPPPKEEGDVPEELDQYLSYIFKIECENNSLREQINQLQSELCKVTSNFGEIHSSLGLASSENKARQMELEKLNNEVKELRDRICVADRTVQNLTEENSRLKKGPKVVQEEPQRDSYNPAGSKSQKTEMRRLQTELTSALKKNETYQVELKEAVEIVRKLTTQLESKEKEIDNLHTIKFSLEKKAQERSSKDSESAKSSKSQEVILAQKLLEKSYQIEALIAENGELKRRVENMSDDVSSLEKKKEFIWKKKDEMAKQIQSLLTENADLSKSLDDKLHEISTTRALLTRIENSLKSEQRGHSTTRSELTKVKKELAAFMKKMTSDKAEKDVAQDKATALLQEVETIEKKFKDMEEKKNQTDKEAQLLKEKLDELKSAYEKKFHEQNTLMKLNEGRFEQMESKMAEVAKENENLKKQVNDLKRINNSLAEECVKTGQDHFKLKYEKIDLVKKEERLELTIKNLKCEIEELKNFKAVQSSEIRDLDNRLGQLKEEKMTIESQVKTYERRVASLIEENKQLTLELQDQEHAKEELKKEIDDTKRNLRGVISENFNIRLKLRENTSDNTKSEPLSDYSTDTTADTSTVIHKGANLTILNDFHGQFDSSDYRQFPDSPSPTIKKSSTAVTETPARTGILKWPQCSTAPANVGGHLNYSVYNVEFDIQPQAERHRHRNSSYSAIPDISSDDLQNIYFNTVCENKSCNKLTQ</sequence>
<evidence type="ECO:0000256" key="2">
    <source>
        <dbReference type="SAM" id="MobiDB-lite"/>
    </source>
</evidence>
<dbReference type="KEGG" id="clec:106661846"/>
<feature type="region of interest" description="Disordered" evidence="2">
    <location>
        <begin position="1245"/>
        <end position="1281"/>
    </location>
</feature>
<feature type="region of interest" description="Disordered" evidence="2">
    <location>
        <begin position="271"/>
        <end position="303"/>
    </location>
</feature>
<dbReference type="EnsemblMetazoa" id="XM_014385551.2">
    <property type="protein sequence ID" value="XP_014241037.2"/>
    <property type="gene ID" value="LOC106661846"/>
</dbReference>
<feature type="compositionally biased region" description="Polar residues" evidence="2">
    <location>
        <begin position="327"/>
        <end position="345"/>
    </location>
</feature>
<name>A0A8I6TBK0_CIMLE</name>
<feature type="compositionally biased region" description="Basic and acidic residues" evidence="2">
    <location>
        <begin position="231"/>
        <end position="244"/>
    </location>
</feature>
<dbReference type="Proteomes" id="UP000494040">
    <property type="component" value="Unassembled WGS sequence"/>
</dbReference>
<dbReference type="GeneID" id="106661846"/>
<feature type="region of interest" description="Disordered" evidence="2">
    <location>
        <begin position="327"/>
        <end position="353"/>
    </location>
</feature>
<reference evidence="3" key="1">
    <citation type="submission" date="2022-01" db="UniProtKB">
        <authorList>
            <consortium name="EnsemblMetazoa"/>
        </authorList>
    </citation>
    <scope>IDENTIFICATION</scope>
</reference>
<feature type="coiled-coil region" evidence="1">
    <location>
        <begin position="1170"/>
        <end position="1232"/>
    </location>
</feature>
<dbReference type="OrthoDB" id="10691191at2759"/>
<feature type="compositionally biased region" description="Polar residues" evidence="2">
    <location>
        <begin position="1264"/>
        <end position="1273"/>
    </location>
</feature>